<evidence type="ECO:0000256" key="2">
    <source>
        <dbReference type="ARBA" id="ARBA00022670"/>
    </source>
</evidence>
<evidence type="ECO:0000256" key="4">
    <source>
        <dbReference type="ARBA" id="ARBA00022801"/>
    </source>
</evidence>
<dbReference type="Pfam" id="PF01750">
    <property type="entry name" value="HycI"/>
    <property type="match status" value="1"/>
</dbReference>
<dbReference type="SUPFAM" id="SSF53163">
    <property type="entry name" value="HybD-like"/>
    <property type="match status" value="1"/>
</dbReference>
<protein>
    <submittedName>
        <fullName evidence="5">Hydrogenase 2 maturation protease</fullName>
        <ecNumber evidence="5">3.4.23.-</ecNumber>
    </submittedName>
</protein>
<dbReference type="EMBL" id="CP032096">
    <property type="protein sequence ID" value="QBZ84082.1"/>
    <property type="molecule type" value="Genomic_DNA"/>
</dbReference>
<accession>A0A4P7P3W2</accession>
<gene>
    <name evidence="5" type="primary">hybD</name>
    <name evidence="5" type="ORF">GHNINEIG_02157</name>
</gene>
<dbReference type="Proteomes" id="UP000296201">
    <property type="component" value="Chromosome"/>
</dbReference>
<dbReference type="PANTHER" id="PTHR30302">
    <property type="entry name" value="HYDROGENASE 1 MATURATION PROTEASE"/>
    <property type="match status" value="1"/>
</dbReference>
<proteinExistence type="inferred from homology"/>
<dbReference type="NCBIfam" id="TIGR00072">
    <property type="entry name" value="hydrog_prot"/>
    <property type="match status" value="1"/>
</dbReference>
<dbReference type="InterPro" id="IPR023430">
    <property type="entry name" value="Pept_HybD-like_dom_sf"/>
</dbReference>
<reference evidence="5 6" key="1">
    <citation type="submission" date="2018-08" db="EMBL/GenBank/DDBJ databases">
        <title>Horizontal acquisition of hydrogen conversion ability and other habitat adaptations in Hydrogenovibrio crunogenus strains.</title>
        <authorList>
            <person name="Gonnella G."/>
            <person name="Adam N."/>
            <person name="Perner M."/>
        </authorList>
    </citation>
    <scope>NUCLEOTIDE SEQUENCE [LARGE SCALE GENOMIC DNA]</scope>
    <source>
        <strain evidence="5 6">SP-41</strain>
    </source>
</reference>
<dbReference type="Gene3D" id="3.40.50.1450">
    <property type="entry name" value="HybD-like"/>
    <property type="match status" value="1"/>
</dbReference>
<dbReference type="AlphaFoldDB" id="A0A4P7P3W2"/>
<dbReference type="GO" id="GO:0004190">
    <property type="term" value="F:aspartic-type endopeptidase activity"/>
    <property type="evidence" value="ECO:0007669"/>
    <property type="project" value="UniProtKB-KW"/>
</dbReference>
<organism evidence="5 6">
    <name type="scientific">Hydrogenovibrio crunogenus</name>
    <dbReference type="NCBI Taxonomy" id="39765"/>
    <lineage>
        <taxon>Bacteria</taxon>
        <taxon>Pseudomonadati</taxon>
        <taxon>Pseudomonadota</taxon>
        <taxon>Gammaproteobacteria</taxon>
        <taxon>Thiotrichales</taxon>
        <taxon>Piscirickettsiaceae</taxon>
        <taxon>Hydrogenovibrio</taxon>
    </lineage>
</organism>
<keyword evidence="6" id="KW-1185">Reference proteome</keyword>
<keyword evidence="3" id="KW-0064">Aspartyl protease</keyword>
<dbReference type="PRINTS" id="PR00446">
    <property type="entry name" value="HYDRGNUPTAKE"/>
</dbReference>
<name>A0A4P7P3W2_9GAMM</name>
<dbReference type="RefSeq" id="WP_135796647.1">
    <property type="nucleotide sequence ID" value="NZ_CP032096.1"/>
</dbReference>
<evidence type="ECO:0000256" key="1">
    <source>
        <dbReference type="ARBA" id="ARBA00006814"/>
    </source>
</evidence>
<dbReference type="EC" id="3.4.23.-" evidence="5"/>
<keyword evidence="2 5" id="KW-0645">Protease</keyword>
<dbReference type="CDD" id="cd06062">
    <property type="entry name" value="H2MP_MemB-H2up"/>
    <property type="match status" value="1"/>
</dbReference>
<evidence type="ECO:0000256" key="3">
    <source>
        <dbReference type="ARBA" id="ARBA00022750"/>
    </source>
</evidence>
<sequence>MTFPELSSNPPCIAIMGVGNILFTDEGIGIYATEFLKQNYQFSPTIDLIDGGTIGMDLIHYYQSYDHLLLLDTISVGEAKTPGEVYSLSSEVLQGMGQYRQTAHEVEVLQTLELGALAGEIAQVQIIAMVPQDIETVAFELTRPVRQNIGLLINSVIQHLKTLGVTVTPGASPATLDAIIEQFSQVSASA</sequence>
<dbReference type="GO" id="GO:0008047">
    <property type="term" value="F:enzyme activator activity"/>
    <property type="evidence" value="ECO:0007669"/>
    <property type="project" value="InterPro"/>
</dbReference>
<dbReference type="PANTHER" id="PTHR30302:SF1">
    <property type="entry name" value="HYDROGENASE 2 MATURATION PROTEASE"/>
    <property type="match status" value="1"/>
</dbReference>
<evidence type="ECO:0000313" key="5">
    <source>
        <dbReference type="EMBL" id="QBZ84082.1"/>
    </source>
</evidence>
<comment type="similarity">
    <text evidence="1">Belongs to the peptidase A31 family.</text>
</comment>
<dbReference type="InterPro" id="IPR000671">
    <property type="entry name" value="Peptidase_A31"/>
</dbReference>
<evidence type="ECO:0000313" key="6">
    <source>
        <dbReference type="Proteomes" id="UP000296201"/>
    </source>
</evidence>
<keyword evidence="4 5" id="KW-0378">Hydrolase</keyword>
<dbReference type="OrthoDB" id="9792731at2"/>
<dbReference type="GO" id="GO:0016485">
    <property type="term" value="P:protein processing"/>
    <property type="evidence" value="ECO:0007669"/>
    <property type="project" value="TreeGrafter"/>
</dbReference>